<reference evidence="6" key="1">
    <citation type="submission" date="2019-07" db="EMBL/GenBank/DDBJ databases">
        <title>Toxilogical consequences of a new and cryptic species of cyanobacteria (Komarekiella delphini-convector) recovered from the epidermis of a bottlenose dolphin and 1500 ft. in the air.</title>
        <authorList>
            <person name="Brown A.O."/>
            <person name="Dvorak P."/>
            <person name="Villanueva C.D."/>
            <person name="Foss A.J."/>
            <person name="Garvey A.D."/>
            <person name="Gibson Q.A."/>
            <person name="Johansen J.R."/>
            <person name="Casamatta D.A."/>
        </authorList>
    </citation>
    <scope>NUCLEOTIDE SEQUENCE</scope>
    <source>
        <strain evidence="6">SJRDD-AB1</strain>
    </source>
</reference>
<dbReference type="EMBL" id="VJXY01000031">
    <property type="protein sequence ID" value="MBD6618790.1"/>
    <property type="molecule type" value="Genomic_DNA"/>
</dbReference>
<comment type="caution">
    <text evidence="6">The sequence shown here is derived from an EMBL/GenBank/DDBJ whole genome shotgun (WGS) entry which is preliminary data.</text>
</comment>
<evidence type="ECO:0000256" key="5">
    <source>
        <dbReference type="SAM" id="Coils"/>
    </source>
</evidence>
<dbReference type="SUPFAM" id="SSF53850">
    <property type="entry name" value="Periplasmic binding protein-like II"/>
    <property type="match status" value="1"/>
</dbReference>
<dbReference type="PRINTS" id="PR00909">
    <property type="entry name" value="SPERMDNBNDNG"/>
</dbReference>
<dbReference type="AlphaFoldDB" id="A0AA40T1B5"/>
<keyword evidence="3" id="KW-0732">Signal</keyword>
<keyword evidence="4" id="KW-0574">Periplasm</keyword>
<dbReference type="PANTHER" id="PTHR30222:SF17">
    <property type="entry name" value="SPERMIDINE_PUTRESCINE-BINDING PERIPLASMIC PROTEIN"/>
    <property type="match status" value="1"/>
</dbReference>
<comment type="subcellular location">
    <subcellularLocation>
        <location evidence="1">Periplasm</location>
    </subcellularLocation>
</comment>
<gene>
    <name evidence="6" type="ORF">FNW02_23930</name>
</gene>
<dbReference type="GO" id="GO:0015846">
    <property type="term" value="P:polyamine transport"/>
    <property type="evidence" value="ECO:0007669"/>
    <property type="project" value="InterPro"/>
</dbReference>
<feature type="coiled-coil region" evidence="5">
    <location>
        <begin position="229"/>
        <end position="256"/>
    </location>
</feature>
<dbReference type="CDD" id="cd13661">
    <property type="entry name" value="PBP2_PotD_PotF_like_1"/>
    <property type="match status" value="1"/>
</dbReference>
<dbReference type="Proteomes" id="UP001165986">
    <property type="component" value="Unassembled WGS sequence"/>
</dbReference>
<evidence type="ECO:0000256" key="2">
    <source>
        <dbReference type="ARBA" id="ARBA00022448"/>
    </source>
</evidence>
<dbReference type="PANTHER" id="PTHR30222">
    <property type="entry name" value="SPERMIDINE/PUTRESCINE-BINDING PERIPLASMIC PROTEIN"/>
    <property type="match status" value="1"/>
</dbReference>
<dbReference type="Pfam" id="PF13343">
    <property type="entry name" value="SBP_bac_6"/>
    <property type="match status" value="1"/>
</dbReference>
<evidence type="ECO:0000256" key="3">
    <source>
        <dbReference type="ARBA" id="ARBA00022729"/>
    </source>
</evidence>
<evidence type="ECO:0000313" key="7">
    <source>
        <dbReference type="Proteomes" id="UP001165986"/>
    </source>
</evidence>
<dbReference type="GO" id="GO:0019808">
    <property type="term" value="F:polyamine binding"/>
    <property type="evidence" value="ECO:0007669"/>
    <property type="project" value="InterPro"/>
</dbReference>
<keyword evidence="2" id="KW-0813">Transport</keyword>
<evidence type="ECO:0000256" key="1">
    <source>
        <dbReference type="ARBA" id="ARBA00004418"/>
    </source>
</evidence>
<dbReference type="PROSITE" id="PS51257">
    <property type="entry name" value="PROKAR_LIPOPROTEIN"/>
    <property type="match status" value="1"/>
</dbReference>
<dbReference type="GO" id="GO:0042597">
    <property type="term" value="C:periplasmic space"/>
    <property type="evidence" value="ECO:0007669"/>
    <property type="project" value="UniProtKB-SubCell"/>
</dbReference>
<evidence type="ECO:0000313" key="6">
    <source>
        <dbReference type="EMBL" id="MBD6618790.1"/>
    </source>
</evidence>
<name>A0AA40T1B5_9NOST</name>
<accession>A0AA40T1B5</accession>
<keyword evidence="7" id="KW-1185">Reference proteome</keyword>
<evidence type="ECO:0000256" key="4">
    <source>
        <dbReference type="ARBA" id="ARBA00022764"/>
    </source>
</evidence>
<proteinExistence type="predicted"/>
<dbReference type="Gene3D" id="3.40.190.10">
    <property type="entry name" value="Periplasmic binding protein-like II"/>
    <property type="match status" value="1"/>
</dbReference>
<keyword evidence="5" id="KW-0175">Coiled coil</keyword>
<protein>
    <submittedName>
        <fullName evidence="6">Extracellular solute-binding protein</fullName>
    </submittedName>
</protein>
<dbReference type="InterPro" id="IPR001188">
    <property type="entry name" value="Sperm_putr-bd"/>
</dbReference>
<organism evidence="6 7">
    <name type="scientific">Komarekiella delphini-convector SJRDD-AB1</name>
    <dbReference type="NCBI Taxonomy" id="2593771"/>
    <lineage>
        <taxon>Bacteria</taxon>
        <taxon>Bacillati</taxon>
        <taxon>Cyanobacteriota</taxon>
        <taxon>Cyanophyceae</taxon>
        <taxon>Nostocales</taxon>
        <taxon>Nostocaceae</taxon>
        <taxon>Komarekiella</taxon>
        <taxon>Komarekiella delphini-convector</taxon>
    </lineage>
</organism>
<sequence>MSNPKSMDRRSFLLNTSTLALSQLLFSCSGSNQAKLKVQLLKGSIPGQVVNQFQKSLQQQVQLKFAPVEQIGELFKQLQNLQQKSKATDEEIWRRFVPFRQSQKIDEADLVTLGDYWLKAAIEQKLIQPLDEVQKNQLKQWSVLDEKWKKLVTRNDQGNLDAQGKVWAAPYRWGSTVIVYNRDKFRDLGWTPKDWSDLWRDGLRDRISLLNQPREVIGLVLKKLGKSYNTENLDQVPDLEKELQTLNQQVKFYSSNNYLEPLIIGDTWLAVGWSSDVLPILGRYPQFTAVIPQSGTAIWADLWVRPTGVAQDGLSSQWIDFCWQSDIARQISLLTKSNSPISTNIVASDIQKPLRSLLGSDVYDGLRLREVFDKSEFLLPLSPAAAKQYESLFIKIKA</sequence>